<protein>
    <recommendedName>
        <fullName evidence="4">Endoglucanase</fullName>
    </recommendedName>
</protein>
<evidence type="ECO:0000313" key="2">
    <source>
        <dbReference type="EMBL" id="EEH09607.1"/>
    </source>
</evidence>
<feature type="compositionally biased region" description="Basic and acidic residues" evidence="1">
    <location>
        <begin position="158"/>
        <end position="178"/>
    </location>
</feature>
<evidence type="ECO:0000256" key="1">
    <source>
        <dbReference type="SAM" id="MobiDB-lite"/>
    </source>
</evidence>
<reference evidence="2" key="1">
    <citation type="submission" date="2009-02" db="EMBL/GenBank/DDBJ databases">
        <title>The Genome Sequence of Ajellomyces capsulatus strain G186AR.</title>
        <authorList>
            <consortium name="The Broad Institute Genome Sequencing Platform"/>
            <person name="Champion M."/>
            <person name="Cuomo C."/>
            <person name="Ma L.-J."/>
            <person name="Henn M.R."/>
            <person name="Sil A."/>
            <person name="Goldman B."/>
            <person name="Young S.K."/>
            <person name="Kodira C.D."/>
            <person name="Zeng Q."/>
            <person name="Koehrsen M."/>
            <person name="Alvarado L."/>
            <person name="Berlin A."/>
            <person name="Borenstein D."/>
            <person name="Chen Z."/>
            <person name="Engels R."/>
            <person name="Freedman E."/>
            <person name="Gellesch M."/>
            <person name="Goldberg J."/>
            <person name="Griggs A."/>
            <person name="Gujja S."/>
            <person name="Heiman D."/>
            <person name="Hepburn T."/>
            <person name="Howarth C."/>
            <person name="Jen D."/>
            <person name="Larson L."/>
            <person name="Lewis B."/>
            <person name="Mehta T."/>
            <person name="Park D."/>
            <person name="Pearson M."/>
            <person name="Roberts A."/>
            <person name="Saif S."/>
            <person name="Shea T."/>
            <person name="Shenoy N."/>
            <person name="Sisk P."/>
            <person name="Stolte C."/>
            <person name="Sykes S."/>
            <person name="Walk T."/>
            <person name="White J."/>
            <person name="Yandava C."/>
            <person name="Klein B."/>
            <person name="McEwen J.G."/>
            <person name="Puccia R."/>
            <person name="Goldman G.H."/>
            <person name="Felipe M.S."/>
            <person name="Nino-Vega G."/>
            <person name="San-Blas G."/>
            <person name="Taylor J."/>
            <person name="Mendoza L."/>
            <person name="Galagan J."/>
            <person name="Nusbaum C."/>
            <person name="Birren B."/>
        </authorList>
    </citation>
    <scope>NUCLEOTIDE SEQUENCE</scope>
    <source>
        <strain evidence="2">G186AR</strain>
    </source>
</reference>
<proteinExistence type="predicted"/>
<dbReference type="GeneID" id="69034269"/>
<accession>C0NED6</accession>
<dbReference type="RefSeq" id="XP_045290088.1">
    <property type="nucleotide sequence ID" value="XM_045428302.1"/>
</dbReference>
<dbReference type="EMBL" id="GG663364">
    <property type="protein sequence ID" value="EEH09607.1"/>
    <property type="molecule type" value="Genomic_DNA"/>
</dbReference>
<dbReference type="VEuPathDB" id="FungiDB:I7I50_01523"/>
<evidence type="ECO:0000313" key="3">
    <source>
        <dbReference type="Proteomes" id="UP000001631"/>
    </source>
</evidence>
<feature type="region of interest" description="Disordered" evidence="1">
    <location>
        <begin position="158"/>
        <end position="185"/>
    </location>
</feature>
<dbReference type="AlphaFoldDB" id="C0NED6"/>
<dbReference type="Proteomes" id="UP000001631">
    <property type="component" value="Unassembled WGS sequence"/>
</dbReference>
<sequence>MRLYHPPPFAAANNPHLTNAPDSHLDYPYNCCGRTTPFPCKGYLSHLNTPQGQSVASWAAGSQQNFSLTGTGNHYGGSCQVGFSVDKGATWKVVKSFEGNCPYRDGGTDPEKQTFEFTVPRDTPVGVQVFAWTWINREREFNMLCAAVEITGAEKKGGKQDFVSRSDSGHRNGRHGRDWGLPQGHQYRQRDTGSCTCTCGGGSSSDTGSNGASATTPPAVPFNDRPSFLFANIDNGCQTPMTNFEVKYPNPGPDVAQGDGDGQCTVHTQTYSVYVFDLQAKLMGESCFGKINQCLKTPNFASDHTNITQNKMGALNQYSFSVNILELQVPRSATHLDSLSKNK</sequence>
<dbReference type="PANTHER" id="PTHR36182">
    <property type="entry name" value="PROTEIN, PUTATIVE (AFU_ORTHOLOGUE AFUA_6G10930)-RELATED"/>
    <property type="match status" value="1"/>
</dbReference>
<dbReference type="Gene3D" id="2.70.50.70">
    <property type="match status" value="1"/>
</dbReference>
<dbReference type="PANTHER" id="PTHR36182:SF1">
    <property type="entry name" value="PROTEIN, PUTATIVE (AFU_ORTHOLOGUE AFUA_6G10930)-RELATED"/>
    <property type="match status" value="1"/>
</dbReference>
<evidence type="ECO:0008006" key="4">
    <source>
        <dbReference type="Google" id="ProtNLM"/>
    </source>
</evidence>
<dbReference type="InParanoid" id="C0NED6"/>
<keyword evidence="3" id="KW-1185">Reference proteome</keyword>
<gene>
    <name evidence="2" type="ORF">HCBG_01252</name>
</gene>
<organism evidence="2 3">
    <name type="scientific">Ajellomyces capsulatus (strain G186AR / H82 / ATCC MYA-2454 / RMSCC 2432)</name>
    <name type="common">Darling's disease fungus</name>
    <name type="synonym">Histoplasma capsulatum</name>
    <dbReference type="NCBI Taxonomy" id="447093"/>
    <lineage>
        <taxon>Eukaryota</taxon>
        <taxon>Fungi</taxon>
        <taxon>Dikarya</taxon>
        <taxon>Ascomycota</taxon>
        <taxon>Pezizomycotina</taxon>
        <taxon>Eurotiomycetes</taxon>
        <taxon>Eurotiomycetidae</taxon>
        <taxon>Onygenales</taxon>
        <taxon>Ajellomycetaceae</taxon>
        <taxon>Histoplasma</taxon>
    </lineage>
</organism>
<name>C0NED6_AJECG</name>
<dbReference type="HOGENOM" id="CLU_032571_2_0_1"/>